<dbReference type="GO" id="GO:0051664">
    <property type="term" value="P:nuclear pore localization"/>
    <property type="evidence" value="ECO:0007669"/>
    <property type="project" value="EnsemblFungi"/>
</dbReference>
<dbReference type="HOGENOM" id="CLU_023045_0_0_1"/>
<dbReference type="EMBL" id="HE612858">
    <property type="protein sequence ID" value="CCE62509.1"/>
    <property type="molecule type" value="Genomic_DNA"/>
</dbReference>
<name>G8BQJ7_TETPH</name>
<dbReference type="GO" id="GO:0031509">
    <property type="term" value="P:subtelomeric heterochromatin formation"/>
    <property type="evidence" value="ECO:0007669"/>
    <property type="project" value="EnsemblFungi"/>
</dbReference>
<dbReference type="GeneID" id="11534086"/>
<dbReference type="InterPro" id="IPR007252">
    <property type="entry name" value="Nup84/Nup107"/>
</dbReference>
<keyword evidence="4 7" id="KW-0811">Translocation</keyword>
<evidence type="ECO:0000313" key="9">
    <source>
        <dbReference type="Proteomes" id="UP000005666"/>
    </source>
</evidence>
<dbReference type="GO" id="GO:0006606">
    <property type="term" value="P:protein import into nucleus"/>
    <property type="evidence" value="ECO:0007669"/>
    <property type="project" value="EnsemblFungi"/>
</dbReference>
<dbReference type="GO" id="GO:0017056">
    <property type="term" value="F:structural constituent of nuclear pore"/>
    <property type="evidence" value="ECO:0007669"/>
    <property type="project" value="UniProtKB-UniRule"/>
</dbReference>
<keyword evidence="2" id="KW-0509">mRNA transport</keyword>
<dbReference type="Pfam" id="PF04121">
    <property type="entry name" value="Nup84_Nup100"/>
    <property type="match status" value="1"/>
</dbReference>
<dbReference type="GO" id="GO:0000781">
    <property type="term" value="C:chromosome, telomeric region"/>
    <property type="evidence" value="ECO:0007669"/>
    <property type="project" value="GOC"/>
</dbReference>
<organism evidence="8 9">
    <name type="scientific">Tetrapisispora phaffii (strain ATCC 24235 / CBS 4417 / NBRC 1672 / NRRL Y-8282 / UCD 70-5)</name>
    <name type="common">Yeast</name>
    <name type="synonym">Fabospora phaffii</name>
    <dbReference type="NCBI Taxonomy" id="1071381"/>
    <lineage>
        <taxon>Eukaryota</taxon>
        <taxon>Fungi</taxon>
        <taxon>Dikarya</taxon>
        <taxon>Ascomycota</taxon>
        <taxon>Saccharomycotina</taxon>
        <taxon>Saccharomycetes</taxon>
        <taxon>Saccharomycetales</taxon>
        <taxon>Saccharomycetaceae</taxon>
        <taxon>Tetrapisispora</taxon>
    </lineage>
</organism>
<dbReference type="eggNOG" id="KOG1964">
    <property type="taxonomic scope" value="Eukaryota"/>
</dbReference>
<dbReference type="GO" id="GO:0031080">
    <property type="term" value="C:nuclear pore outer ring"/>
    <property type="evidence" value="ECO:0007669"/>
    <property type="project" value="EnsemblFungi"/>
</dbReference>
<evidence type="ECO:0000256" key="3">
    <source>
        <dbReference type="ARBA" id="ARBA00022927"/>
    </source>
</evidence>
<dbReference type="RefSeq" id="XP_003684943.1">
    <property type="nucleotide sequence ID" value="XM_003684895.1"/>
</dbReference>
<dbReference type="PANTHER" id="PTHR13003">
    <property type="entry name" value="NUP107-RELATED"/>
    <property type="match status" value="1"/>
</dbReference>
<sequence>MDIDIVNDSTTDLCYTEFSKALTEFVYNHFKRNGKHTSISSKNEDDSETSYEDPIDLIREFRSIAAKMAIKESSNDDGNSKLSSDFELEAKLWHLTELILDFRMSSDDDNLDGVSNIKAKPYNSNIVYEKECLENNKSLHEIWIIIYWLQSNLPRVERPNDIPGTKWNNTMVSGNLHSVDLDSPLRDANVIIDAKDKVQDHVFYKYIFDLLLCGEYERVFEECKLSDNITMYMILCGMQEYVDPVVDSQLRNGFEKQQGVKKRILWRRAVYNLSLNDSLDSYERAIYSYLAGDFPNDEEVRSNLSWAKELLIYLNQIMNIEIENYLMKEEKVTKDELILALPSKSMDLQSILNLLSNKYSTEAAHPLRVLIGAVILDTLPSVLHSSVSMLMDVVNGNDDDNDLFHEAYLLRIVTHMSIFIELLNPEVVSKEDNYNLITAYITVLRLHSLLEYIPVYVKFIDSDKGIDAYSFILSTLKDPDTRLKQIEISNSLYLPIVNILKRTTERVFSETEQSYIPNTEVLITKGVSDIDEHLILAVEWLILGKQYEDSIASVLALARRFLINGKVGALSLLFSRNELSSLIKNYQLTKLENSSYDSNSDFSIKELKEYHYLTDIFKQYEEWHKSIKLLNTQSNIPSLIEKFTEYSKNTTDLIKFFLVELTANTDGVDYDILFEIRALYTPYLIIELHKGLLEAASMLKIPKFLDQALRFTDLVANEESKIYLLFQSSGRLKEYLKLVAYTATL</sequence>
<dbReference type="AlphaFoldDB" id="G8BQJ7"/>
<dbReference type="Gene3D" id="1.10.3450.20">
    <property type="match status" value="1"/>
</dbReference>
<keyword evidence="3" id="KW-0653">Protein transport</keyword>
<dbReference type="KEGG" id="tpf:TPHA_0C03570"/>
<accession>G8BQJ7</accession>
<reference evidence="8 9" key="1">
    <citation type="journal article" date="2011" name="Proc. Natl. Acad. Sci. U.S.A.">
        <title>Evolutionary erosion of yeast sex chromosomes by mating-type switching accidents.</title>
        <authorList>
            <person name="Gordon J.L."/>
            <person name="Armisen D."/>
            <person name="Proux-Wera E."/>
            <person name="Oheigeartaigh S.S."/>
            <person name="Byrne K.P."/>
            <person name="Wolfe K.H."/>
        </authorList>
    </citation>
    <scope>NUCLEOTIDE SEQUENCE [LARGE SCALE GENOMIC DNA]</scope>
    <source>
        <strain evidence="9">ATCC 24235 / CBS 4417 / NBRC 1672 / NRRL Y-8282 / UCD 70-5</strain>
    </source>
</reference>
<dbReference type="GO" id="GO:0000973">
    <property type="term" value="P:post-transcriptional tethering of RNA polymerase II gene DNA at nuclear periphery"/>
    <property type="evidence" value="ECO:0007669"/>
    <property type="project" value="EnsemblFungi"/>
</dbReference>
<dbReference type="GO" id="GO:0034398">
    <property type="term" value="P:telomere tethering at nuclear periphery"/>
    <property type="evidence" value="ECO:0007669"/>
    <property type="project" value="EnsemblFungi"/>
</dbReference>
<evidence type="ECO:0000313" key="8">
    <source>
        <dbReference type="EMBL" id="CCE62509.1"/>
    </source>
</evidence>
<keyword evidence="7" id="KW-0472">Membrane</keyword>
<dbReference type="GO" id="GO:0006302">
    <property type="term" value="P:double-strand break repair"/>
    <property type="evidence" value="ECO:0007669"/>
    <property type="project" value="EnsemblFungi"/>
</dbReference>
<gene>
    <name evidence="8" type="primary">TPHA0C03570</name>
    <name evidence="8" type="ordered locus">TPHA_0C03570</name>
</gene>
<comment type="subcellular location">
    <subcellularLocation>
        <location evidence="7">Nucleus</location>
        <location evidence="7">Nuclear pore complex</location>
    </subcellularLocation>
    <subcellularLocation>
        <location evidence="7">Nucleus membrane</location>
    </subcellularLocation>
</comment>
<dbReference type="PANTHER" id="PTHR13003:SF2">
    <property type="entry name" value="NUCLEAR PORE COMPLEX PROTEIN NUP107"/>
    <property type="match status" value="1"/>
</dbReference>
<dbReference type="Gene3D" id="1.20.190.50">
    <property type="match status" value="1"/>
</dbReference>
<dbReference type="GO" id="GO:0031965">
    <property type="term" value="C:nuclear membrane"/>
    <property type="evidence" value="ECO:0007669"/>
    <property type="project" value="UniProtKB-SubCell"/>
</dbReference>
<dbReference type="GO" id="GO:0042802">
    <property type="term" value="F:identical protein binding"/>
    <property type="evidence" value="ECO:0007669"/>
    <property type="project" value="EnsemblFungi"/>
</dbReference>
<dbReference type="OrthoDB" id="3098at2759"/>
<comment type="similarity">
    <text evidence="7">Belongs to the nucleoporin Nup84/Nup107 family.</text>
</comment>
<keyword evidence="1 7" id="KW-0813">Transport</keyword>
<evidence type="ECO:0000256" key="1">
    <source>
        <dbReference type="ARBA" id="ARBA00022448"/>
    </source>
</evidence>
<keyword evidence="6 7" id="KW-0539">Nucleus</keyword>
<dbReference type="GO" id="GO:0045944">
    <property type="term" value="P:positive regulation of transcription by RNA polymerase II"/>
    <property type="evidence" value="ECO:0007669"/>
    <property type="project" value="EnsemblFungi"/>
</dbReference>
<evidence type="ECO:0000256" key="4">
    <source>
        <dbReference type="ARBA" id="ARBA00023010"/>
    </source>
</evidence>
<comment type="function">
    <text evidence="7">Functions as a component of the nuclear pore complex (NPC).</text>
</comment>
<evidence type="ECO:0000256" key="7">
    <source>
        <dbReference type="RuleBase" id="RU365072"/>
    </source>
</evidence>
<keyword evidence="9" id="KW-1185">Reference proteome</keyword>
<dbReference type="GO" id="GO:0030466">
    <property type="term" value="P:silent mating-type cassette heterochromatin formation"/>
    <property type="evidence" value="ECO:0007669"/>
    <property type="project" value="EnsemblFungi"/>
</dbReference>
<dbReference type="OMA" id="YEIRALY"/>
<comment type="subunit">
    <text evidence="7">Part of the nuclear pore complex (NPC).</text>
</comment>
<evidence type="ECO:0000256" key="6">
    <source>
        <dbReference type="ARBA" id="ARBA00023242"/>
    </source>
</evidence>
<proteinExistence type="inferred from homology"/>
<protein>
    <recommendedName>
        <fullName evidence="7">Nuclear pore complex protein</fullName>
    </recommendedName>
</protein>
<dbReference type="GO" id="GO:0031990">
    <property type="term" value="P:mRNA export from nucleus in response to heat stress"/>
    <property type="evidence" value="ECO:0007669"/>
    <property type="project" value="EnsemblFungi"/>
</dbReference>
<dbReference type="STRING" id="1071381.G8BQJ7"/>
<evidence type="ECO:0000256" key="2">
    <source>
        <dbReference type="ARBA" id="ARBA00022816"/>
    </source>
</evidence>
<dbReference type="Proteomes" id="UP000005666">
    <property type="component" value="Chromosome 3"/>
</dbReference>
<evidence type="ECO:0000256" key="5">
    <source>
        <dbReference type="ARBA" id="ARBA00023132"/>
    </source>
</evidence>
<keyword evidence="5 7" id="KW-0906">Nuclear pore complex</keyword>